<reference evidence="5 6" key="1">
    <citation type="submission" date="2022-11" db="EMBL/GenBank/DDBJ databases">
        <title>Genome sequencing of Acetobacter type strain.</title>
        <authorList>
            <person name="Heo J."/>
            <person name="Lee D."/>
            <person name="Han B.-H."/>
            <person name="Hong S.-B."/>
            <person name="Kwon S.-W."/>
        </authorList>
    </citation>
    <scope>NUCLEOTIDE SEQUENCE [LARGE SCALE GENOMIC DNA]</scope>
    <source>
        <strain evidence="5 6">KACC 21253</strain>
    </source>
</reference>
<comment type="caution">
    <text evidence="5">The sequence shown here is derived from an EMBL/GenBank/DDBJ whole genome shotgun (WGS) entry which is preliminary data.</text>
</comment>
<sequence length="392" mass="41745">MDNLVACLRLARTDFIGPHRWQQLIARYHTPQAALDALPSLRIRGTAPPAPPGTDQVMREIDATLKLGGQFITLLDASYPRLLRECPDAPPVLICLGNPAYLNQQSIGIVGARNASAQGMKIAENLATDLVESGLSVVSGLARGIDRAAHLGSLHRTGRAIAAIAGGLDCPYPPENIKLQNEIGEKGVVITEAPAGTFPTARHFPRRNRLIAGLSAGCVVIEASMQSGTLITARLAAGYGREIFAVPGTPLDPRNKGSNDLLRQGAVLTESAADVLAALPPFPCQESSSEASLRGTHSPSQSFFSFSAMEAEKMTTPPENRTKSASEPENEADENKKIKEKILDLLSYTPLPVDDLVRHCQFSPSMVLTALTELELEGDITVLPGGRVVLAA</sequence>
<dbReference type="PANTHER" id="PTHR43022">
    <property type="entry name" value="PROTEIN SMF"/>
    <property type="match status" value="1"/>
</dbReference>
<protein>
    <submittedName>
        <fullName evidence="5">DNA-processing protein DprA</fullName>
    </submittedName>
</protein>
<feature type="domain" description="Smf/DprA SLOG" evidence="3">
    <location>
        <begin position="70"/>
        <end position="279"/>
    </location>
</feature>
<evidence type="ECO:0000259" key="3">
    <source>
        <dbReference type="Pfam" id="PF02481"/>
    </source>
</evidence>
<dbReference type="Pfam" id="PF21102">
    <property type="entry name" value="DprA_N"/>
    <property type="match status" value="1"/>
</dbReference>
<proteinExistence type="inferred from homology"/>
<dbReference type="InterPro" id="IPR041614">
    <property type="entry name" value="DprA_WH"/>
</dbReference>
<evidence type="ECO:0000313" key="6">
    <source>
        <dbReference type="Proteomes" id="UP001301152"/>
    </source>
</evidence>
<dbReference type="Pfam" id="PF17782">
    <property type="entry name" value="WHD_DprA"/>
    <property type="match status" value="1"/>
</dbReference>
<dbReference type="Gene3D" id="3.40.50.450">
    <property type="match status" value="1"/>
</dbReference>
<evidence type="ECO:0000259" key="4">
    <source>
        <dbReference type="Pfam" id="PF17782"/>
    </source>
</evidence>
<dbReference type="Gene3D" id="1.10.10.10">
    <property type="entry name" value="Winged helix-like DNA-binding domain superfamily/Winged helix DNA-binding domain"/>
    <property type="match status" value="1"/>
</dbReference>
<evidence type="ECO:0000256" key="2">
    <source>
        <dbReference type="SAM" id="MobiDB-lite"/>
    </source>
</evidence>
<evidence type="ECO:0000256" key="1">
    <source>
        <dbReference type="ARBA" id="ARBA00006525"/>
    </source>
</evidence>
<feature type="region of interest" description="Disordered" evidence="2">
    <location>
        <begin position="311"/>
        <end position="335"/>
    </location>
</feature>
<accession>A0ABT3QET3</accession>
<dbReference type="EMBL" id="JAPIUZ010000003">
    <property type="protein sequence ID" value="MCX2563797.1"/>
    <property type="molecule type" value="Genomic_DNA"/>
</dbReference>
<dbReference type="Proteomes" id="UP001301152">
    <property type="component" value="Unassembled WGS sequence"/>
</dbReference>
<dbReference type="Pfam" id="PF02481">
    <property type="entry name" value="DNA_processg_A"/>
    <property type="match status" value="1"/>
</dbReference>
<dbReference type="InterPro" id="IPR003488">
    <property type="entry name" value="DprA"/>
</dbReference>
<dbReference type="PANTHER" id="PTHR43022:SF1">
    <property type="entry name" value="PROTEIN SMF"/>
    <property type="match status" value="1"/>
</dbReference>
<name>A0ABT3QET3_9PROT</name>
<dbReference type="InterPro" id="IPR036388">
    <property type="entry name" value="WH-like_DNA-bd_sf"/>
</dbReference>
<comment type="similarity">
    <text evidence="1">Belongs to the DprA/Smf family.</text>
</comment>
<dbReference type="RefSeq" id="WP_173559621.1">
    <property type="nucleotide sequence ID" value="NZ_JAERKY010000001.1"/>
</dbReference>
<dbReference type="SUPFAM" id="SSF102405">
    <property type="entry name" value="MCP/YpsA-like"/>
    <property type="match status" value="1"/>
</dbReference>
<feature type="domain" description="DprA winged helix" evidence="4">
    <location>
        <begin position="328"/>
        <end position="386"/>
    </location>
</feature>
<evidence type="ECO:0000313" key="5">
    <source>
        <dbReference type="EMBL" id="MCX2563797.1"/>
    </source>
</evidence>
<keyword evidence="6" id="KW-1185">Reference proteome</keyword>
<organism evidence="5 6">
    <name type="scientific">Acetobacter thailandicus</name>
    <dbReference type="NCBI Taxonomy" id="1502842"/>
    <lineage>
        <taxon>Bacteria</taxon>
        <taxon>Pseudomonadati</taxon>
        <taxon>Pseudomonadota</taxon>
        <taxon>Alphaproteobacteria</taxon>
        <taxon>Acetobacterales</taxon>
        <taxon>Acetobacteraceae</taxon>
        <taxon>Acetobacter</taxon>
    </lineage>
</organism>
<dbReference type="InterPro" id="IPR057666">
    <property type="entry name" value="DrpA_SLOG"/>
</dbReference>
<dbReference type="NCBIfam" id="TIGR00732">
    <property type="entry name" value="dprA"/>
    <property type="match status" value="1"/>
</dbReference>
<gene>
    <name evidence="5" type="primary">dprA</name>
    <name evidence="5" type="ORF">OQ497_07500</name>
</gene>